<feature type="non-terminal residue" evidence="1">
    <location>
        <position position="98"/>
    </location>
</feature>
<keyword evidence="2" id="KW-1185">Reference proteome</keyword>
<feature type="non-terminal residue" evidence="1">
    <location>
        <position position="1"/>
    </location>
</feature>
<dbReference type="EMBL" id="BTSX01000003">
    <property type="protein sequence ID" value="GMS91208.1"/>
    <property type="molecule type" value="Genomic_DNA"/>
</dbReference>
<protein>
    <submittedName>
        <fullName evidence="1">Uncharacterized protein</fullName>
    </submittedName>
</protein>
<proteinExistence type="predicted"/>
<dbReference type="Proteomes" id="UP001432027">
    <property type="component" value="Unassembled WGS sequence"/>
</dbReference>
<reference evidence="1" key="1">
    <citation type="submission" date="2023-10" db="EMBL/GenBank/DDBJ databases">
        <title>Genome assembly of Pristionchus species.</title>
        <authorList>
            <person name="Yoshida K."/>
            <person name="Sommer R.J."/>
        </authorList>
    </citation>
    <scope>NUCLEOTIDE SEQUENCE</scope>
    <source>
        <strain evidence="1">RS0144</strain>
    </source>
</reference>
<name>A0AAV5TAU7_9BILA</name>
<dbReference type="AlphaFoldDB" id="A0AAV5TAU7"/>
<evidence type="ECO:0000313" key="2">
    <source>
        <dbReference type="Proteomes" id="UP001432027"/>
    </source>
</evidence>
<sequence length="98" mass="10857">AHVNFLIVDRWRAKTCEFAIQSDDDLVALISKEFDVLSAILGKSTQCYIQRALGALGIAISAYIRSGRTNEPSLQCLMFALLQSAHLTLSHLHEENPT</sequence>
<comment type="caution">
    <text evidence="1">The sequence shown here is derived from an EMBL/GenBank/DDBJ whole genome shotgun (WGS) entry which is preliminary data.</text>
</comment>
<organism evidence="1 2">
    <name type="scientific">Pristionchus entomophagus</name>
    <dbReference type="NCBI Taxonomy" id="358040"/>
    <lineage>
        <taxon>Eukaryota</taxon>
        <taxon>Metazoa</taxon>
        <taxon>Ecdysozoa</taxon>
        <taxon>Nematoda</taxon>
        <taxon>Chromadorea</taxon>
        <taxon>Rhabditida</taxon>
        <taxon>Rhabditina</taxon>
        <taxon>Diplogasteromorpha</taxon>
        <taxon>Diplogasteroidea</taxon>
        <taxon>Neodiplogasteridae</taxon>
        <taxon>Pristionchus</taxon>
    </lineage>
</organism>
<evidence type="ECO:0000313" key="1">
    <source>
        <dbReference type="EMBL" id="GMS91208.1"/>
    </source>
</evidence>
<gene>
    <name evidence="1" type="ORF">PENTCL1PPCAC_13383</name>
</gene>
<accession>A0AAV5TAU7</accession>